<gene>
    <name evidence="1" type="ORF">UFOPK3417_01605</name>
</gene>
<accession>A0A6J7EJD9</accession>
<name>A0A6J7EJD9_9ZZZZ</name>
<dbReference type="AlphaFoldDB" id="A0A6J7EJD9"/>
<dbReference type="EMBL" id="CAFBLR010000187">
    <property type="protein sequence ID" value="CAB4883497.1"/>
    <property type="molecule type" value="Genomic_DNA"/>
</dbReference>
<sequence length="58" mass="6580">MVGVAGVDRSDERVDEALEHLFAESITDETTEAVVIRWGRAFEEVEARSHHADRREQA</sequence>
<proteinExistence type="predicted"/>
<evidence type="ECO:0000313" key="1">
    <source>
        <dbReference type="EMBL" id="CAB4883497.1"/>
    </source>
</evidence>
<protein>
    <submittedName>
        <fullName evidence="1">Unannotated protein</fullName>
    </submittedName>
</protein>
<organism evidence="1">
    <name type="scientific">freshwater metagenome</name>
    <dbReference type="NCBI Taxonomy" id="449393"/>
    <lineage>
        <taxon>unclassified sequences</taxon>
        <taxon>metagenomes</taxon>
        <taxon>ecological metagenomes</taxon>
    </lineage>
</organism>
<reference evidence="1" key="1">
    <citation type="submission" date="2020-05" db="EMBL/GenBank/DDBJ databases">
        <authorList>
            <person name="Chiriac C."/>
            <person name="Salcher M."/>
            <person name="Ghai R."/>
            <person name="Kavagutti S V."/>
        </authorList>
    </citation>
    <scope>NUCLEOTIDE SEQUENCE</scope>
</reference>